<evidence type="ECO:0000256" key="2">
    <source>
        <dbReference type="SAM" id="Phobius"/>
    </source>
</evidence>
<protein>
    <submittedName>
        <fullName evidence="3">Uncharacterized protein</fullName>
    </submittedName>
</protein>
<comment type="caution">
    <text evidence="3">The sequence shown here is derived from an EMBL/GenBank/DDBJ whole genome shotgun (WGS) entry which is preliminary data.</text>
</comment>
<reference evidence="3" key="2">
    <citation type="submission" date="2023-05" db="EMBL/GenBank/DDBJ databases">
        <authorList>
            <consortium name="Lawrence Berkeley National Laboratory"/>
            <person name="Steindorff A."/>
            <person name="Hensen N."/>
            <person name="Bonometti L."/>
            <person name="Westerberg I."/>
            <person name="Brannstrom I.O."/>
            <person name="Guillou S."/>
            <person name="Cros-Aarteil S."/>
            <person name="Calhoun S."/>
            <person name="Haridas S."/>
            <person name="Kuo A."/>
            <person name="Mondo S."/>
            <person name="Pangilinan J."/>
            <person name="Riley R."/>
            <person name="Labutti K."/>
            <person name="Andreopoulos B."/>
            <person name="Lipzen A."/>
            <person name="Chen C."/>
            <person name="Yanf M."/>
            <person name="Daum C."/>
            <person name="Ng V."/>
            <person name="Clum A."/>
            <person name="Ohm R."/>
            <person name="Martin F."/>
            <person name="Silar P."/>
            <person name="Natvig D."/>
            <person name="Lalanne C."/>
            <person name="Gautier V."/>
            <person name="Ament-Velasquez S.L."/>
            <person name="Kruys A."/>
            <person name="Hutchinson M.I."/>
            <person name="Powell A.J."/>
            <person name="Barry K."/>
            <person name="Miller A.N."/>
            <person name="Grigoriev I.V."/>
            <person name="Debuchy R."/>
            <person name="Gladieux P."/>
            <person name="Thoren M.H."/>
            <person name="Johannesson H."/>
        </authorList>
    </citation>
    <scope>NUCLEOTIDE SEQUENCE</scope>
    <source>
        <strain evidence="3">PSN293</strain>
    </source>
</reference>
<evidence type="ECO:0000313" key="3">
    <source>
        <dbReference type="EMBL" id="KAK4209615.1"/>
    </source>
</evidence>
<keyword evidence="2" id="KW-0472">Membrane</keyword>
<keyword evidence="2" id="KW-0812">Transmembrane</keyword>
<gene>
    <name evidence="3" type="ORF">QBC37DRAFT_377883</name>
</gene>
<organism evidence="3 4">
    <name type="scientific">Rhypophila decipiens</name>
    <dbReference type="NCBI Taxonomy" id="261697"/>
    <lineage>
        <taxon>Eukaryota</taxon>
        <taxon>Fungi</taxon>
        <taxon>Dikarya</taxon>
        <taxon>Ascomycota</taxon>
        <taxon>Pezizomycotina</taxon>
        <taxon>Sordariomycetes</taxon>
        <taxon>Sordariomycetidae</taxon>
        <taxon>Sordariales</taxon>
        <taxon>Naviculisporaceae</taxon>
        <taxon>Rhypophila</taxon>
    </lineage>
</organism>
<proteinExistence type="predicted"/>
<dbReference type="PANTHER" id="PTHR35896">
    <property type="entry name" value="IG-LIKE DOMAIN-CONTAINING PROTEIN"/>
    <property type="match status" value="1"/>
</dbReference>
<accession>A0AAN6Y1P6</accession>
<dbReference type="PANTHER" id="PTHR35896:SF3">
    <property type="entry name" value="MAJOR FACILITATOR SUPERFAMILY TRANSPORTER"/>
    <property type="match status" value="1"/>
</dbReference>
<name>A0AAN6Y1P6_9PEZI</name>
<sequence>MKENSPSYSIVKQVQVEQEEKEPLNGVSSSRKSVSWATSNSSSDGSDDLRSTAVKLYQLRRNNIILSIALSIATFLLLTCLTLLYLHPYSSTGASVSSTVDQDPRANSGPNPTTYGRGCGSSIAQAKAFNCRFDILSKAWLPQECTDLGNDEYLTDSWSWNHTGWGIYADRWQTRELTLEELSQYADSGLKWYGTEREHLVHCAWGLKRVLDAFWHGKKLDFVIQQLHHTTHCVDRLYMSAIKADGLDIVLGKGNVRFGHC</sequence>
<feature type="compositionally biased region" description="Polar residues" evidence="1">
    <location>
        <begin position="26"/>
        <end position="44"/>
    </location>
</feature>
<dbReference type="InterPro" id="IPR053008">
    <property type="entry name" value="Phomopsin_biosynth_assoc"/>
</dbReference>
<keyword evidence="2" id="KW-1133">Transmembrane helix</keyword>
<feature type="region of interest" description="Disordered" evidence="1">
    <location>
        <begin position="95"/>
        <end position="114"/>
    </location>
</feature>
<reference evidence="3" key="1">
    <citation type="journal article" date="2023" name="Mol. Phylogenet. Evol.">
        <title>Genome-scale phylogeny and comparative genomics of the fungal order Sordariales.</title>
        <authorList>
            <person name="Hensen N."/>
            <person name="Bonometti L."/>
            <person name="Westerberg I."/>
            <person name="Brannstrom I.O."/>
            <person name="Guillou S."/>
            <person name="Cros-Aarteil S."/>
            <person name="Calhoun S."/>
            <person name="Haridas S."/>
            <person name="Kuo A."/>
            <person name="Mondo S."/>
            <person name="Pangilinan J."/>
            <person name="Riley R."/>
            <person name="LaButti K."/>
            <person name="Andreopoulos B."/>
            <person name="Lipzen A."/>
            <person name="Chen C."/>
            <person name="Yan M."/>
            <person name="Daum C."/>
            <person name="Ng V."/>
            <person name="Clum A."/>
            <person name="Steindorff A."/>
            <person name="Ohm R.A."/>
            <person name="Martin F."/>
            <person name="Silar P."/>
            <person name="Natvig D.O."/>
            <person name="Lalanne C."/>
            <person name="Gautier V."/>
            <person name="Ament-Velasquez S.L."/>
            <person name="Kruys A."/>
            <person name="Hutchinson M.I."/>
            <person name="Powell A.J."/>
            <person name="Barry K."/>
            <person name="Miller A.N."/>
            <person name="Grigoriev I.V."/>
            <person name="Debuchy R."/>
            <person name="Gladieux P."/>
            <person name="Hiltunen Thoren M."/>
            <person name="Johannesson H."/>
        </authorList>
    </citation>
    <scope>NUCLEOTIDE SEQUENCE</scope>
    <source>
        <strain evidence="3">PSN293</strain>
    </source>
</reference>
<evidence type="ECO:0000256" key="1">
    <source>
        <dbReference type="SAM" id="MobiDB-lite"/>
    </source>
</evidence>
<feature type="region of interest" description="Disordered" evidence="1">
    <location>
        <begin position="1"/>
        <end position="48"/>
    </location>
</feature>
<feature type="compositionally biased region" description="Polar residues" evidence="1">
    <location>
        <begin position="1"/>
        <end position="10"/>
    </location>
</feature>
<feature type="transmembrane region" description="Helical" evidence="2">
    <location>
        <begin position="64"/>
        <end position="86"/>
    </location>
</feature>
<dbReference type="Proteomes" id="UP001301769">
    <property type="component" value="Unassembled WGS sequence"/>
</dbReference>
<keyword evidence="4" id="KW-1185">Reference proteome</keyword>
<dbReference type="AlphaFoldDB" id="A0AAN6Y1P6"/>
<dbReference type="EMBL" id="MU858199">
    <property type="protein sequence ID" value="KAK4209615.1"/>
    <property type="molecule type" value="Genomic_DNA"/>
</dbReference>
<evidence type="ECO:0000313" key="4">
    <source>
        <dbReference type="Proteomes" id="UP001301769"/>
    </source>
</evidence>